<evidence type="ECO:0000313" key="3">
    <source>
        <dbReference type="RefSeq" id="XP_016751268.2"/>
    </source>
</evidence>
<evidence type="ECO:0000256" key="1">
    <source>
        <dbReference type="SAM" id="Phobius"/>
    </source>
</evidence>
<dbReference type="Gene3D" id="3.40.50.1820">
    <property type="entry name" value="alpha/beta hydrolase"/>
    <property type="match status" value="1"/>
</dbReference>
<reference evidence="2" key="1">
    <citation type="journal article" date="2020" name="Nat. Genet.">
        <title>Genomic diversifications of five Gossypium allopolyploid species and their impact on cotton improvement.</title>
        <authorList>
            <person name="Chen Z.J."/>
            <person name="Sreedasyam A."/>
            <person name="Ando A."/>
            <person name="Song Q."/>
            <person name="De Santiago L.M."/>
            <person name="Hulse-Kemp A.M."/>
            <person name="Ding M."/>
            <person name="Ye W."/>
            <person name="Kirkbride R.C."/>
            <person name="Jenkins J."/>
            <person name="Plott C."/>
            <person name="Lovell J."/>
            <person name="Lin Y.M."/>
            <person name="Vaughn R."/>
            <person name="Liu B."/>
            <person name="Simpson S."/>
            <person name="Scheffler B.E."/>
            <person name="Wen L."/>
            <person name="Saski C.A."/>
            <person name="Grover C.E."/>
            <person name="Hu G."/>
            <person name="Conover J.L."/>
            <person name="Carlson J.W."/>
            <person name="Shu S."/>
            <person name="Boston L.B."/>
            <person name="Williams M."/>
            <person name="Peterson D.G."/>
            <person name="McGee K."/>
            <person name="Jones D.C."/>
            <person name="Wendel J.F."/>
            <person name="Stelly D.M."/>
            <person name="Grimwood J."/>
            <person name="Schmutz J."/>
        </authorList>
    </citation>
    <scope>NUCLEOTIDE SEQUENCE [LARGE SCALE GENOMIC DNA]</scope>
    <source>
        <strain evidence="2">cv. TM-1</strain>
    </source>
</reference>
<dbReference type="PANTHER" id="PTHR35128:SF1">
    <property type="entry name" value="SECRETION-REGULATING GUANINE NUCLEOTIDE EXCHANGE FACTOR"/>
    <property type="match status" value="1"/>
</dbReference>
<keyword evidence="1" id="KW-1133">Transmembrane helix</keyword>
<dbReference type="STRING" id="3635.A0A1U8PLR1"/>
<proteinExistence type="predicted"/>
<keyword evidence="2" id="KW-1185">Reference proteome</keyword>
<keyword evidence="1" id="KW-0472">Membrane</keyword>
<dbReference type="RefSeq" id="XP_016751268.2">
    <property type="nucleotide sequence ID" value="XM_016895779.2"/>
</dbReference>
<name>A0A1U8PLR1_GOSHI</name>
<dbReference type="PANTHER" id="PTHR35128">
    <property type="entry name" value="SECRETION-REGULATING GUANINE NUCLEOTIDE EXCHANGE FACTOR"/>
    <property type="match status" value="1"/>
</dbReference>
<dbReference type="Proteomes" id="UP000818029">
    <property type="component" value="Chromosome A05"/>
</dbReference>
<keyword evidence="1" id="KW-0812">Transmembrane</keyword>
<protein>
    <submittedName>
        <fullName evidence="3">Uncharacterized protein</fullName>
    </submittedName>
</protein>
<dbReference type="PaxDb" id="3635-A0A1U8PLR1"/>
<dbReference type="SUPFAM" id="SSF53474">
    <property type="entry name" value="alpha/beta-Hydrolases"/>
    <property type="match status" value="1"/>
</dbReference>
<evidence type="ECO:0000313" key="2">
    <source>
        <dbReference type="Proteomes" id="UP000818029"/>
    </source>
</evidence>
<dbReference type="GeneID" id="107959671"/>
<dbReference type="KEGG" id="ghi:107959671"/>
<gene>
    <name evidence="3" type="primary">LOC107959671</name>
</gene>
<accession>A0A1U8PLR1</accession>
<dbReference type="AlphaFoldDB" id="A0A1U8PLR1"/>
<feature type="transmembrane region" description="Helical" evidence="1">
    <location>
        <begin position="17"/>
        <end position="37"/>
    </location>
</feature>
<organism evidence="2 3">
    <name type="scientific">Gossypium hirsutum</name>
    <name type="common">Upland cotton</name>
    <name type="synonym">Gossypium mexicanum</name>
    <dbReference type="NCBI Taxonomy" id="3635"/>
    <lineage>
        <taxon>Eukaryota</taxon>
        <taxon>Viridiplantae</taxon>
        <taxon>Streptophyta</taxon>
        <taxon>Embryophyta</taxon>
        <taxon>Tracheophyta</taxon>
        <taxon>Spermatophyta</taxon>
        <taxon>Magnoliopsida</taxon>
        <taxon>eudicotyledons</taxon>
        <taxon>Gunneridae</taxon>
        <taxon>Pentapetalae</taxon>
        <taxon>rosids</taxon>
        <taxon>malvids</taxon>
        <taxon>Malvales</taxon>
        <taxon>Malvaceae</taxon>
        <taxon>Malvoideae</taxon>
        <taxon>Gossypium</taxon>
    </lineage>
</organism>
<sequence>MLNLGTKLKVWHGHKKYPVVVLVMFVVSVSVALVLLFNKYDENPIPVPGLPPDRKWNRFESLVQFNPKREFRNGTDLIWQIPDSPKAVLFLAHGCSCRAVNFWDKSHKCPECVGLPEDRLLVLHALARKFAVLTISSVGECWTFGKERLIVEDIITWWVNRQKLGKLPLVALGASSGGYFVSAIANDLKFSSITLMIAEGLFDRMDIKEDYPPTLFVHMPKDTHRQQKITEFMQVLRSKRVHVAEIKCMELPLSPTFLSDRIPGVGQTVSAMLFDLFREKGFVDKNGYMKRDGRATRWEDAIQDSKPNLLENHLVHPVQEELNLAFAYHEMTSLQSEDILKWFESHMT</sequence>
<dbReference type="InterPro" id="IPR029058">
    <property type="entry name" value="AB_hydrolase_fold"/>
</dbReference>
<reference evidence="3" key="2">
    <citation type="submission" date="2025-08" db="UniProtKB">
        <authorList>
            <consortium name="RefSeq"/>
        </authorList>
    </citation>
    <scope>IDENTIFICATION</scope>
</reference>